<feature type="compositionally biased region" description="Low complexity" evidence="2">
    <location>
        <begin position="279"/>
        <end position="291"/>
    </location>
</feature>
<reference evidence="4 5" key="1">
    <citation type="journal article" date="2019" name="Sci. Rep.">
        <title>Comparative genomics of chytrid fungi reveal insights into the obligate biotrophic and pathogenic lifestyle of Synchytrium endobioticum.</title>
        <authorList>
            <person name="van de Vossenberg B.T.L.H."/>
            <person name="Warris S."/>
            <person name="Nguyen H.D.T."/>
            <person name="van Gent-Pelzer M.P.E."/>
            <person name="Joly D.L."/>
            <person name="van de Geest H.C."/>
            <person name="Bonants P.J.M."/>
            <person name="Smith D.S."/>
            <person name="Levesque C.A."/>
            <person name="van der Lee T.A.J."/>
        </authorList>
    </citation>
    <scope>NUCLEOTIDE SEQUENCE [LARGE SCALE GENOMIC DNA]</scope>
    <source>
        <strain evidence="4 5">CBS 675.73</strain>
    </source>
</reference>
<gene>
    <name evidence="4" type="ORF">CcCBS67573_g10024</name>
</gene>
<keyword evidence="1" id="KW-0479">Metal-binding</keyword>
<accession>A0A507DIL8</accession>
<feature type="region of interest" description="Disordered" evidence="2">
    <location>
        <begin position="198"/>
        <end position="238"/>
    </location>
</feature>
<evidence type="ECO:0000313" key="5">
    <source>
        <dbReference type="Proteomes" id="UP000320333"/>
    </source>
</evidence>
<dbReference type="GO" id="GO:0003676">
    <property type="term" value="F:nucleic acid binding"/>
    <property type="evidence" value="ECO:0007669"/>
    <property type="project" value="InterPro"/>
</dbReference>
<keyword evidence="1" id="KW-0862">Zinc</keyword>
<comment type="caution">
    <text evidence="4">The sequence shown here is derived from an EMBL/GenBank/DDBJ whole genome shotgun (WGS) entry which is preliminary data.</text>
</comment>
<evidence type="ECO:0000313" key="4">
    <source>
        <dbReference type="EMBL" id="TPX51444.1"/>
    </source>
</evidence>
<dbReference type="Pfam" id="PF00098">
    <property type="entry name" value="zf-CCHC"/>
    <property type="match status" value="1"/>
</dbReference>
<dbReference type="GO" id="GO:0008270">
    <property type="term" value="F:zinc ion binding"/>
    <property type="evidence" value="ECO:0007669"/>
    <property type="project" value="UniProtKB-KW"/>
</dbReference>
<sequence length="317" mass="34686">MSDKHHSLKRTILTDSNYPVWKRLTLAVIGKGNARTLSLEFTPFVNHYVRPTPPASWVQVLEEFQEAENENASNETDSESGDEPTLTETSDMTLAVYERTEKIWASFQKRAKENEEATKQTITPSTVGYPSPCKPSTRCETLHLGFEAQRTVRLRLDYCLAQAGVVISALPLTNLADLEKNLIDLWVGYKAALSRNAPKETKANVTIGNPDCKQKHDNKGKGKGKQSRGNKYSGKNAKCPKCPGSHDPAYDCNACWRCGSTGHLSRACPKKTNHGGNEGASSSSSGNDSSSVAAMTTINNKPKQTGWVPSSGLLNRN</sequence>
<dbReference type="Gene3D" id="4.10.60.10">
    <property type="entry name" value="Zinc finger, CCHC-type"/>
    <property type="match status" value="1"/>
</dbReference>
<feature type="domain" description="CCHC-type" evidence="3">
    <location>
        <begin position="255"/>
        <end position="270"/>
    </location>
</feature>
<dbReference type="AlphaFoldDB" id="A0A507DIL8"/>
<name>A0A507DIL8_9FUNG</name>
<keyword evidence="5" id="KW-1185">Reference proteome</keyword>
<dbReference type="PROSITE" id="PS50158">
    <property type="entry name" value="ZF_CCHC"/>
    <property type="match status" value="1"/>
</dbReference>
<organism evidence="4 5">
    <name type="scientific">Chytriomyces confervae</name>
    <dbReference type="NCBI Taxonomy" id="246404"/>
    <lineage>
        <taxon>Eukaryota</taxon>
        <taxon>Fungi</taxon>
        <taxon>Fungi incertae sedis</taxon>
        <taxon>Chytridiomycota</taxon>
        <taxon>Chytridiomycota incertae sedis</taxon>
        <taxon>Chytridiomycetes</taxon>
        <taxon>Chytridiales</taxon>
        <taxon>Chytriomycetaceae</taxon>
        <taxon>Chytriomyces</taxon>
    </lineage>
</organism>
<evidence type="ECO:0000256" key="1">
    <source>
        <dbReference type="PROSITE-ProRule" id="PRU00047"/>
    </source>
</evidence>
<keyword evidence="1" id="KW-0863">Zinc-finger</keyword>
<dbReference type="SMART" id="SM00343">
    <property type="entry name" value="ZnF_C2HC"/>
    <property type="match status" value="1"/>
</dbReference>
<dbReference type="InterPro" id="IPR001878">
    <property type="entry name" value="Znf_CCHC"/>
</dbReference>
<dbReference type="OrthoDB" id="2127482at2759"/>
<feature type="region of interest" description="Disordered" evidence="2">
    <location>
        <begin position="267"/>
        <end position="317"/>
    </location>
</feature>
<proteinExistence type="predicted"/>
<evidence type="ECO:0000256" key="2">
    <source>
        <dbReference type="SAM" id="MobiDB-lite"/>
    </source>
</evidence>
<dbReference type="EMBL" id="QEAP01001121">
    <property type="protein sequence ID" value="TPX51444.1"/>
    <property type="molecule type" value="Genomic_DNA"/>
</dbReference>
<dbReference type="Proteomes" id="UP000320333">
    <property type="component" value="Unassembled WGS sequence"/>
</dbReference>
<feature type="compositionally biased region" description="Polar residues" evidence="2">
    <location>
        <begin position="292"/>
        <end position="303"/>
    </location>
</feature>
<feature type="region of interest" description="Disordered" evidence="2">
    <location>
        <begin position="65"/>
        <end position="92"/>
    </location>
</feature>
<protein>
    <recommendedName>
        <fullName evidence="3">CCHC-type domain-containing protein</fullName>
    </recommendedName>
</protein>
<evidence type="ECO:0000259" key="3">
    <source>
        <dbReference type="PROSITE" id="PS50158"/>
    </source>
</evidence>